<dbReference type="Gene3D" id="2.30.42.10">
    <property type="match status" value="1"/>
</dbReference>
<dbReference type="PANTHER" id="PTHR14063">
    <property type="entry name" value="PROTEIN LIN-7 HOMOLOG"/>
    <property type="match status" value="1"/>
</dbReference>
<dbReference type="InterPro" id="IPR051109">
    <property type="entry name" value="MAM_complex_regulator"/>
</dbReference>
<name>A0A814ELS9_9BILA</name>
<accession>A0A814ELS9</accession>
<dbReference type="CDD" id="cd00136">
    <property type="entry name" value="PDZ_canonical"/>
    <property type="match status" value="1"/>
</dbReference>
<sequence>MVSTNNPWHLLREQLMQIEDIMGPSAPYEKSMRNILNDNQWIEFDIDILISEKVNNKLGSVISVNKFNQSIVITNILNTDESLHLFDIILSFNEMNFNDMPKDTAQCIINAHQGKIVKLRIRRLQPLMIEKIELNLYKNNRRNSHELGFTIDGGLGKNKEHDSGLFIIGIKPRGRAATNGCLRIGDRLLQISNTYITINLQCIHLDDALKLIKRMRKESTSITLVIAHPT</sequence>
<proteinExistence type="predicted"/>
<evidence type="ECO:0000313" key="2">
    <source>
        <dbReference type="EMBL" id="CAF0970958.1"/>
    </source>
</evidence>
<dbReference type="Pfam" id="PF00595">
    <property type="entry name" value="PDZ"/>
    <property type="match status" value="1"/>
</dbReference>
<dbReference type="InterPro" id="IPR001478">
    <property type="entry name" value="PDZ"/>
</dbReference>
<comment type="caution">
    <text evidence="2">The sequence shown here is derived from an EMBL/GenBank/DDBJ whole genome shotgun (WGS) entry which is preliminary data.</text>
</comment>
<dbReference type="EMBL" id="CAJNON010000104">
    <property type="protein sequence ID" value="CAF0970958.1"/>
    <property type="molecule type" value="Genomic_DNA"/>
</dbReference>
<dbReference type="Proteomes" id="UP000663881">
    <property type="component" value="Unassembled WGS sequence"/>
</dbReference>
<evidence type="ECO:0000259" key="1">
    <source>
        <dbReference type="PROSITE" id="PS50106"/>
    </source>
</evidence>
<dbReference type="InterPro" id="IPR036034">
    <property type="entry name" value="PDZ_sf"/>
</dbReference>
<dbReference type="PROSITE" id="PS50106">
    <property type="entry name" value="PDZ"/>
    <property type="match status" value="1"/>
</dbReference>
<feature type="domain" description="PDZ" evidence="1">
    <location>
        <begin position="133"/>
        <end position="214"/>
    </location>
</feature>
<evidence type="ECO:0000313" key="3">
    <source>
        <dbReference type="EMBL" id="CAF3638332.1"/>
    </source>
</evidence>
<dbReference type="AlphaFoldDB" id="A0A814ELS9"/>
<protein>
    <recommendedName>
        <fullName evidence="1">PDZ domain-containing protein</fullName>
    </recommendedName>
</protein>
<dbReference type="OrthoDB" id="123971at2759"/>
<organism evidence="2 4">
    <name type="scientific">Adineta steineri</name>
    <dbReference type="NCBI Taxonomy" id="433720"/>
    <lineage>
        <taxon>Eukaryota</taxon>
        <taxon>Metazoa</taxon>
        <taxon>Spiralia</taxon>
        <taxon>Gnathifera</taxon>
        <taxon>Rotifera</taxon>
        <taxon>Eurotatoria</taxon>
        <taxon>Bdelloidea</taxon>
        <taxon>Adinetida</taxon>
        <taxon>Adinetidae</taxon>
        <taxon>Adineta</taxon>
    </lineage>
</organism>
<reference evidence="2" key="1">
    <citation type="submission" date="2021-02" db="EMBL/GenBank/DDBJ databases">
        <authorList>
            <person name="Nowell W R."/>
        </authorList>
    </citation>
    <scope>NUCLEOTIDE SEQUENCE</scope>
</reference>
<evidence type="ECO:0000313" key="4">
    <source>
        <dbReference type="Proteomes" id="UP000663891"/>
    </source>
</evidence>
<dbReference type="Proteomes" id="UP000663891">
    <property type="component" value="Unassembled WGS sequence"/>
</dbReference>
<dbReference type="SUPFAM" id="SSF50156">
    <property type="entry name" value="PDZ domain-like"/>
    <property type="match status" value="2"/>
</dbReference>
<dbReference type="EMBL" id="CAJOAY010000345">
    <property type="protein sequence ID" value="CAF3638332.1"/>
    <property type="molecule type" value="Genomic_DNA"/>
</dbReference>
<dbReference type="SMART" id="SM00228">
    <property type="entry name" value="PDZ"/>
    <property type="match status" value="2"/>
</dbReference>
<gene>
    <name evidence="3" type="ORF">OKA104_LOCUS8512</name>
    <name evidence="2" type="ORF">VCS650_LOCUS13132</name>
</gene>